<dbReference type="Proteomes" id="UP000193933">
    <property type="component" value="Unassembled WGS sequence"/>
</dbReference>
<dbReference type="FunFam" id="3.20.20.190:FF:000036">
    <property type="entry name" value="Glycerophosphodiester phosphodiesterase, cytosolic"/>
    <property type="match status" value="1"/>
</dbReference>
<proteinExistence type="predicted"/>
<evidence type="ECO:0000313" key="3">
    <source>
        <dbReference type="Proteomes" id="UP000193933"/>
    </source>
</evidence>
<dbReference type="GO" id="GO:0006629">
    <property type="term" value="P:lipid metabolic process"/>
    <property type="evidence" value="ECO:0007669"/>
    <property type="project" value="InterPro"/>
</dbReference>
<organism evidence="2 3">
    <name type="scientific">Pantoea conspicua</name>
    <dbReference type="NCBI Taxonomy" id="472705"/>
    <lineage>
        <taxon>Bacteria</taxon>
        <taxon>Pseudomonadati</taxon>
        <taxon>Pseudomonadota</taxon>
        <taxon>Gammaproteobacteria</taxon>
        <taxon>Enterobacterales</taxon>
        <taxon>Erwiniaceae</taxon>
        <taxon>Pantoea</taxon>
    </lineage>
</organism>
<evidence type="ECO:0000313" key="2">
    <source>
        <dbReference type="EMBL" id="ORM51638.1"/>
    </source>
</evidence>
<protein>
    <submittedName>
        <fullName evidence="2">Glycerophosphodiester phosphodiesterase</fullName>
    </submittedName>
</protein>
<name>A0A1X1BTS4_9GAMM</name>
<dbReference type="STRING" id="472705.GCA_001743465_01267"/>
<dbReference type="AlphaFoldDB" id="A0A1X1BTS4"/>
<dbReference type="PANTHER" id="PTHR46211:SF1">
    <property type="entry name" value="GLYCEROPHOSPHODIESTER PHOSPHODIESTERASE, CYTOPLASMIC"/>
    <property type="match status" value="1"/>
</dbReference>
<dbReference type="PROSITE" id="PS51704">
    <property type="entry name" value="GP_PDE"/>
    <property type="match status" value="1"/>
</dbReference>
<sequence>MSTQHWPYPHIVAHRGGGKLAPENTLAAIDVGAKYGHQMIEFDAKLSGDAQIFLLHDDTLDRTSNGWGVAGQLPWEKLSQLDAGSWFSKAFNGEKLARLDQVADRCRQHQMMANIEIKPTTGSEAETGRAVAQAAASLWHGQTAPLLSSFSYEALEAAMQAEPQLPRGLLSHSWDNEWREKTAALACVSIHLNHKVLTEARVGELKAAGLKILAYTVNSPERARELLKWGVDAICTDCIDIIGPDFS</sequence>
<comment type="caution">
    <text evidence="2">The sequence shown here is derived from an EMBL/GenBank/DDBJ whole genome shotgun (WGS) entry which is preliminary data.</text>
</comment>
<dbReference type="EMBL" id="MLFN01000047">
    <property type="protein sequence ID" value="ORM51638.1"/>
    <property type="molecule type" value="Genomic_DNA"/>
</dbReference>
<accession>A0A1X1BTS4</accession>
<keyword evidence="3" id="KW-1185">Reference proteome</keyword>
<dbReference type="InterPro" id="IPR030395">
    <property type="entry name" value="GP_PDE_dom"/>
</dbReference>
<dbReference type="InterPro" id="IPR017946">
    <property type="entry name" value="PLC-like_Pdiesterase_TIM-brl"/>
</dbReference>
<dbReference type="Gene3D" id="3.20.20.190">
    <property type="entry name" value="Phosphatidylinositol (PI) phosphodiesterase"/>
    <property type="match status" value="1"/>
</dbReference>
<dbReference type="GO" id="GO:0008081">
    <property type="term" value="F:phosphoric diester hydrolase activity"/>
    <property type="evidence" value="ECO:0007669"/>
    <property type="project" value="InterPro"/>
</dbReference>
<evidence type="ECO:0000259" key="1">
    <source>
        <dbReference type="PROSITE" id="PS51704"/>
    </source>
</evidence>
<dbReference type="PANTHER" id="PTHR46211">
    <property type="entry name" value="GLYCEROPHOSPHORYL DIESTER PHOSPHODIESTERASE"/>
    <property type="match status" value="1"/>
</dbReference>
<dbReference type="OrthoDB" id="9795622at2"/>
<dbReference type="NCBIfam" id="NF006989">
    <property type="entry name" value="PRK09454.1"/>
    <property type="match status" value="1"/>
</dbReference>
<dbReference type="Pfam" id="PF03009">
    <property type="entry name" value="GDPD"/>
    <property type="match status" value="1"/>
</dbReference>
<dbReference type="CDD" id="cd08562">
    <property type="entry name" value="GDPD_EcUgpQ_like"/>
    <property type="match status" value="1"/>
</dbReference>
<gene>
    <name evidence="2" type="ORF">HA41_14755</name>
</gene>
<reference evidence="2 3" key="1">
    <citation type="journal article" date="2017" name="Antonie Van Leeuwenhoek">
        <title>Phylogenomic resolution of the bacterial genus Pantoea and its relationship with Erwinia and Tatumella.</title>
        <authorList>
            <person name="Palmer M."/>
            <person name="Steenkamp E.T."/>
            <person name="Coetzee M.P."/>
            <person name="Chan W.Y."/>
            <person name="van Zyl E."/>
            <person name="De Maayer P."/>
            <person name="Coutinho T.A."/>
            <person name="Blom J."/>
            <person name="Smits T.H."/>
            <person name="Duffy B."/>
            <person name="Venter S.N."/>
        </authorList>
    </citation>
    <scope>NUCLEOTIDE SEQUENCE [LARGE SCALE GENOMIC DNA]</scope>
    <source>
        <strain evidence="2 3">LMG 24534</strain>
    </source>
</reference>
<dbReference type="RefSeq" id="WP_094121466.1">
    <property type="nucleotide sequence ID" value="NZ_MLFN01000047.1"/>
</dbReference>
<feature type="domain" description="GP-PDE" evidence="1">
    <location>
        <begin position="9"/>
        <end position="246"/>
    </location>
</feature>
<dbReference type="SUPFAM" id="SSF51695">
    <property type="entry name" value="PLC-like phosphodiesterases"/>
    <property type="match status" value="1"/>
</dbReference>